<gene>
    <name evidence="3" type="ORF">B0A48_02258</name>
</gene>
<feature type="region of interest" description="Disordered" evidence="2">
    <location>
        <begin position="99"/>
        <end position="131"/>
    </location>
</feature>
<dbReference type="InParanoid" id="A0A1V8TNB0"/>
<feature type="coiled-coil region" evidence="1">
    <location>
        <begin position="199"/>
        <end position="265"/>
    </location>
</feature>
<evidence type="ECO:0000256" key="2">
    <source>
        <dbReference type="SAM" id="MobiDB-lite"/>
    </source>
</evidence>
<evidence type="ECO:0000256" key="1">
    <source>
        <dbReference type="SAM" id="Coils"/>
    </source>
</evidence>
<dbReference type="Proteomes" id="UP000192596">
    <property type="component" value="Unassembled WGS sequence"/>
</dbReference>
<accession>A0A1V8TNB0</accession>
<feature type="region of interest" description="Disordered" evidence="2">
    <location>
        <begin position="1"/>
        <end position="43"/>
    </location>
</feature>
<evidence type="ECO:0000313" key="4">
    <source>
        <dbReference type="Proteomes" id="UP000192596"/>
    </source>
</evidence>
<dbReference type="OrthoDB" id="5342758at2759"/>
<proteinExistence type="predicted"/>
<protein>
    <recommendedName>
        <fullName evidence="5">Autophagy-related protein 28</fullName>
    </recommendedName>
</protein>
<keyword evidence="4" id="KW-1185">Reference proteome</keyword>
<sequence length="487" mass="54012">MSTTSSRSSWLPRSLSSRRDPTSNSNHELPRWRSPSPMAASMIPPPIVQSTYALPSRSVVSPSVLLSPRPEPADDRELQLQADLQYLLDAQAEGLLRGLSASPRENGASTGSTTPTAKSARSTSGRPIRRIPGLRGARKGLYGTMLALADVKAEQLQALDVDRQRNAKDSARLEQWEQKRHGLQAATAEAGASADTTRVQRLRDEADKLQSGIRDVELQLADMKSRHRKLVRRMDEAENEVQAKMSSYRQSMELLEDEVQRFLARQPTAVVSRPGSRDGQASVWELPAKRRTLELAKEQLHADREAQESERERVQMERQALEDGAGMWKEVAATVTALEKRIRGDMSSSSMDDPDRAWDEAPDAASRTKMRDLLEAVDGVTTSLQTRLEDAEAKNWRLLVVAIGAELEALRQGKAILSQALGELEPPPDPESPDSPTQHFKEDSGDDKILELDKSFETARKQSLSNGETDDEIDPELLFSQQESPVD</sequence>
<dbReference type="EMBL" id="NAJO01000004">
    <property type="protein sequence ID" value="OQO12794.1"/>
    <property type="molecule type" value="Genomic_DNA"/>
</dbReference>
<evidence type="ECO:0000313" key="3">
    <source>
        <dbReference type="EMBL" id="OQO12794.1"/>
    </source>
</evidence>
<name>A0A1V8TNB0_9PEZI</name>
<evidence type="ECO:0008006" key="5">
    <source>
        <dbReference type="Google" id="ProtNLM"/>
    </source>
</evidence>
<dbReference type="AlphaFoldDB" id="A0A1V8TNB0"/>
<feature type="coiled-coil region" evidence="1">
    <location>
        <begin position="290"/>
        <end position="324"/>
    </location>
</feature>
<feature type="region of interest" description="Disordered" evidence="2">
    <location>
        <begin position="422"/>
        <end position="487"/>
    </location>
</feature>
<comment type="caution">
    <text evidence="3">The sequence shown here is derived from an EMBL/GenBank/DDBJ whole genome shotgun (WGS) entry which is preliminary data.</text>
</comment>
<dbReference type="STRING" id="1507870.A0A1V8TNB0"/>
<reference evidence="4" key="1">
    <citation type="submission" date="2017-03" db="EMBL/GenBank/DDBJ databases">
        <title>Genomes of endolithic fungi from Antarctica.</title>
        <authorList>
            <person name="Coleine C."/>
            <person name="Masonjones S."/>
            <person name="Stajich J.E."/>
        </authorList>
    </citation>
    <scope>NUCLEOTIDE SEQUENCE [LARGE SCALE GENOMIC DNA]</scope>
    <source>
        <strain evidence="4">CCFEE 5527</strain>
    </source>
</reference>
<feature type="compositionally biased region" description="Polar residues" evidence="2">
    <location>
        <begin position="107"/>
        <end position="124"/>
    </location>
</feature>
<feature type="compositionally biased region" description="Basic and acidic residues" evidence="2">
    <location>
        <begin position="439"/>
        <end position="460"/>
    </location>
</feature>
<organism evidence="3 4">
    <name type="scientific">Cryoendolithus antarcticus</name>
    <dbReference type="NCBI Taxonomy" id="1507870"/>
    <lineage>
        <taxon>Eukaryota</taxon>
        <taxon>Fungi</taxon>
        <taxon>Dikarya</taxon>
        <taxon>Ascomycota</taxon>
        <taxon>Pezizomycotina</taxon>
        <taxon>Dothideomycetes</taxon>
        <taxon>Dothideomycetidae</taxon>
        <taxon>Cladosporiales</taxon>
        <taxon>Cladosporiaceae</taxon>
        <taxon>Cryoendolithus</taxon>
    </lineage>
</organism>
<feature type="compositionally biased region" description="Low complexity" evidence="2">
    <location>
        <begin position="1"/>
        <end position="15"/>
    </location>
</feature>
<feature type="region of interest" description="Disordered" evidence="2">
    <location>
        <begin position="344"/>
        <end position="366"/>
    </location>
</feature>
<keyword evidence="1" id="KW-0175">Coiled coil</keyword>